<accession>A0ABW8IPA6</accession>
<evidence type="ECO:0000313" key="5">
    <source>
        <dbReference type="Proteomes" id="UP001620409"/>
    </source>
</evidence>
<dbReference type="PANTHER" id="PTHR12001">
    <property type="entry name" value="GERANYLGERANYL PYROPHOSPHATE SYNTHASE"/>
    <property type="match status" value="1"/>
</dbReference>
<dbReference type="Pfam" id="PF00348">
    <property type="entry name" value="polyprenyl_synt"/>
    <property type="match status" value="1"/>
</dbReference>
<dbReference type="InterPro" id="IPR033749">
    <property type="entry name" value="Polyprenyl_synt_CS"/>
</dbReference>
<comment type="caution">
    <text evidence="4">The sequence shown here is derived from an EMBL/GenBank/DDBJ whole genome shotgun (WGS) entry which is preliminary data.</text>
</comment>
<proteinExistence type="inferred from homology"/>
<evidence type="ECO:0000313" key="4">
    <source>
        <dbReference type="EMBL" id="MFK2856968.1"/>
    </source>
</evidence>
<dbReference type="EMBL" id="JADIKI010000023">
    <property type="protein sequence ID" value="MFK2856968.1"/>
    <property type="molecule type" value="Genomic_DNA"/>
</dbReference>
<organism evidence="4 5">
    <name type="scientific">Dyella humi</name>
    <dbReference type="NCBI Taxonomy" id="1770547"/>
    <lineage>
        <taxon>Bacteria</taxon>
        <taxon>Pseudomonadati</taxon>
        <taxon>Pseudomonadota</taxon>
        <taxon>Gammaproteobacteria</taxon>
        <taxon>Lysobacterales</taxon>
        <taxon>Rhodanobacteraceae</taxon>
        <taxon>Dyella</taxon>
    </lineage>
</organism>
<keyword evidence="2" id="KW-0460">Magnesium</keyword>
<keyword evidence="5" id="KW-1185">Reference proteome</keyword>
<gene>
    <name evidence="4" type="ORF">ISP18_20340</name>
</gene>
<dbReference type="PANTHER" id="PTHR12001:SF44">
    <property type="entry name" value="GERANYLGERANYL PYROPHOSPHATE SYNTHASE"/>
    <property type="match status" value="1"/>
</dbReference>
<reference evidence="4 5" key="1">
    <citation type="submission" date="2020-10" db="EMBL/GenBank/DDBJ databases">
        <title>Phylogeny of dyella-like bacteria.</title>
        <authorList>
            <person name="Fu J."/>
        </authorList>
    </citation>
    <scope>NUCLEOTIDE SEQUENCE [LARGE SCALE GENOMIC DNA]</scope>
    <source>
        <strain evidence="4 5">DHG40</strain>
    </source>
</reference>
<dbReference type="SUPFAM" id="SSF48576">
    <property type="entry name" value="Terpenoid synthases"/>
    <property type="match status" value="1"/>
</dbReference>
<dbReference type="PROSITE" id="PS00723">
    <property type="entry name" value="POLYPRENYL_SYNTHASE_1"/>
    <property type="match status" value="1"/>
</dbReference>
<evidence type="ECO:0000256" key="1">
    <source>
        <dbReference type="ARBA" id="ARBA00022723"/>
    </source>
</evidence>
<evidence type="ECO:0000256" key="3">
    <source>
        <dbReference type="RuleBase" id="RU004466"/>
    </source>
</evidence>
<keyword evidence="3" id="KW-0808">Transferase</keyword>
<dbReference type="InterPro" id="IPR000092">
    <property type="entry name" value="Polyprenyl_synt"/>
</dbReference>
<keyword evidence="1" id="KW-0479">Metal-binding</keyword>
<name>A0ABW8IPA6_9GAMM</name>
<dbReference type="Proteomes" id="UP001620409">
    <property type="component" value="Unassembled WGS sequence"/>
</dbReference>
<comment type="similarity">
    <text evidence="3">Belongs to the FPP/GGPP synthase family.</text>
</comment>
<protein>
    <submittedName>
        <fullName evidence="4">Polyprenyl synthetase family protein</fullName>
    </submittedName>
</protein>
<evidence type="ECO:0000256" key="2">
    <source>
        <dbReference type="ARBA" id="ARBA00022842"/>
    </source>
</evidence>
<dbReference type="Gene3D" id="1.10.600.10">
    <property type="entry name" value="Farnesyl Diphosphate Synthase"/>
    <property type="match status" value="1"/>
</dbReference>
<sequence>MVSEDARYALAKKRWVDPFDYQERQGGKKIRTELTHAMASLFGIGERQANLLCEVVEKFNAASLIHDDIVDQSEVRRGAPSVWMAFGVGAALNCGMHGYVHGLQLLAKLERVDLLEVGLKSLEALHMGQYLDTQVSEGSALPTMEEYRFIAETNTGCFFVLILDFCQLLKPLSERLYVELKALMLELAVYYRYVNDYCDINHIPHFEKKGFAPDLDEGPKSFLMILADCPLIKKKRSDEQKQKIIVDFGRAGIFSQAKKVMDASYEKILQHLNLARDLSTDRNITPLSAFLCNIRFEQQIKDNYYEGLV</sequence>
<dbReference type="InterPro" id="IPR008949">
    <property type="entry name" value="Isoprenoid_synthase_dom_sf"/>
</dbReference>